<name>A0A7X2MZL5_9CLOT</name>
<dbReference type="InterPro" id="IPR015947">
    <property type="entry name" value="PUA-like_sf"/>
</dbReference>
<reference evidence="1 2" key="1">
    <citation type="submission" date="2019-08" db="EMBL/GenBank/DDBJ databases">
        <title>In-depth cultivation of the pig gut microbiome towards novel bacterial diversity and tailored functional studies.</title>
        <authorList>
            <person name="Wylensek D."/>
            <person name="Hitch T.C.A."/>
            <person name="Clavel T."/>
        </authorList>
    </citation>
    <scope>NUCLEOTIDE SEQUENCE [LARGE SCALE GENOMIC DNA]</scope>
    <source>
        <strain evidence="1 2">WCA-383-APC-5B</strain>
    </source>
</reference>
<evidence type="ECO:0000313" key="2">
    <source>
        <dbReference type="Proteomes" id="UP000460287"/>
    </source>
</evidence>
<dbReference type="RefSeq" id="WP_154531929.1">
    <property type="nucleotide sequence ID" value="NZ_JAQXTV010000002.1"/>
</dbReference>
<protein>
    <recommendedName>
        <fullName evidence="3">ASCH domain-containing protein</fullName>
    </recommendedName>
</protein>
<dbReference type="Gene3D" id="2.30.130.30">
    <property type="entry name" value="Hypothetical protein"/>
    <property type="match status" value="1"/>
</dbReference>
<evidence type="ECO:0008006" key="3">
    <source>
        <dbReference type="Google" id="ProtNLM"/>
    </source>
</evidence>
<sequence>MSRSIILPIKPEYTEKILKGTKKYEFRKRACREKIDKIYIYETAPVKKVVAEVSVDEIIKGSPQYIWNICSKYGGINKQKYDQYFNDSPNAAAYKLGCVKKYEKPKELSDFGVDYVPQSFVYVV</sequence>
<gene>
    <name evidence="1" type="ORF">FYJ33_11665</name>
</gene>
<dbReference type="Proteomes" id="UP000460287">
    <property type="component" value="Unassembled WGS sequence"/>
</dbReference>
<proteinExistence type="predicted"/>
<keyword evidence="2" id="KW-1185">Reference proteome</keyword>
<organism evidence="1 2">
    <name type="scientific">Inconstantimicrobium porci</name>
    <dbReference type="NCBI Taxonomy" id="2652291"/>
    <lineage>
        <taxon>Bacteria</taxon>
        <taxon>Bacillati</taxon>
        <taxon>Bacillota</taxon>
        <taxon>Clostridia</taxon>
        <taxon>Eubacteriales</taxon>
        <taxon>Clostridiaceae</taxon>
        <taxon>Inconstantimicrobium</taxon>
    </lineage>
</organism>
<comment type="caution">
    <text evidence="1">The sequence shown here is derived from an EMBL/GenBank/DDBJ whole genome shotgun (WGS) entry which is preliminary data.</text>
</comment>
<dbReference type="AlphaFoldDB" id="A0A7X2MZL5"/>
<evidence type="ECO:0000313" key="1">
    <source>
        <dbReference type="EMBL" id="MSR92031.1"/>
    </source>
</evidence>
<dbReference type="SUPFAM" id="SSF88697">
    <property type="entry name" value="PUA domain-like"/>
    <property type="match status" value="1"/>
</dbReference>
<dbReference type="EMBL" id="VULX01000020">
    <property type="protein sequence ID" value="MSR92031.1"/>
    <property type="molecule type" value="Genomic_DNA"/>
</dbReference>
<accession>A0A7X2MZL5</accession>